<accession>A0AB39YCC3</accession>
<protein>
    <recommendedName>
        <fullName evidence="2">Barstar (barnase inhibitor) domain-containing protein</fullName>
    </recommendedName>
</protein>
<dbReference type="RefSeq" id="WP_369779508.1">
    <property type="nucleotide sequence ID" value="NZ_CP165727.1"/>
</dbReference>
<dbReference type="EMBL" id="CP165727">
    <property type="protein sequence ID" value="XDV67774.1"/>
    <property type="molecule type" value="Genomic_DNA"/>
</dbReference>
<reference evidence="1" key="1">
    <citation type="submission" date="2024-08" db="EMBL/GenBank/DDBJ databases">
        <authorList>
            <person name="Yu S.T."/>
        </authorList>
    </citation>
    <scope>NUCLEOTIDE SEQUENCE</scope>
    <source>
        <strain evidence="1">R33</strain>
    </source>
</reference>
<sequence>MDDPMEYSRIRAWVGEWGGRVDYVDYVKRNGDLGVLVAFSRILWPRFIEVGKCVLWDRVYEESNFKLWCDSLSGDTRKIEATLNQLRVWQIVDSEDVGDDREAMEFLAVRIMESWKSALRAEFPGRSFDVRILDSEDGPIVTFSADSK</sequence>
<name>A0AB39YCC3_9ACTN</name>
<gene>
    <name evidence="1" type="ORF">AB5J51_35075</name>
</gene>
<organism evidence="1">
    <name type="scientific">Streptomyces sp. R33</name>
    <dbReference type="NCBI Taxonomy" id="3238629"/>
    <lineage>
        <taxon>Bacteria</taxon>
        <taxon>Bacillati</taxon>
        <taxon>Actinomycetota</taxon>
        <taxon>Actinomycetes</taxon>
        <taxon>Kitasatosporales</taxon>
        <taxon>Streptomycetaceae</taxon>
        <taxon>Streptomyces</taxon>
    </lineage>
</organism>
<evidence type="ECO:0000313" key="1">
    <source>
        <dbReference type="EMBL" id="XDV67774.1"/>
    </source>
</evidence>
<proteinExistence type="predicted"/>
<evidence type="ECO:0008006" key="2">
    <source>
        <dbReference type="Google" id="ProtNLM"/>
    </source>
</evidence>
<dbReference type="AlphaFoldDB" id="A0AB39YCC3"/>